<dbReference type="Proteomes" id="UP001642464">
    <property type="component" value="Unassembled WGS sequence"/>
</dbReference>
<proteinExistence type="predicted"/>
<protein>
    <submittedName>
        <fullName evidence="2">Uncharacterized protein</fullName>
    </submittedName>
</protein>
<feature type="region of interest" description="Disordered" evidence="1">
    <location>
        <begin position="1"/>
        <end position="29"/>
    </location>
</feature>
<accession>A0ABP0P5L4</accession>
<evidence type="ECO:0000313" key="2">
    <source>
        <dbReference type="EMBL" id="CAK9071336.1"/>
    </source>
</evidence>
<comment type="caution">
    <text evidence="2">The sequence shown here is derived from an EMBL/GenBank/DDBJ whole genome shotgun (WGS) entry which is preliminary data.</text>
</comment>
<feature type="compositionally biased region" description="Acidic residues" evidence="1">
    <location>
        <begin position="7"/>
        <end position="29"/>
    </location>
</feature>
<organism evidence="2 3">
    <name type="scientific">Durusdinium trenchii</name>
    <dbReference type="NCBI Taxonomy" id="1381693"/>
    <lineage>
        <taxon>Eukaryota</taxon>
        <taxon>Sar</taxon>
        <taxon>Alveolata</taxon>
        <taxon>Dinophyceae</taxon>
        <taxon>Suessiales</taxon>
        <taxon>Symbiodiniaceae</taxon>
        <taxon>Durusdinium</taxon>
    </lineage>
</organism>
<reference evidence="2 3" key="1">
    <citation type="submission" date="2024-02" db="EMBL/GenBank/DDBJ databases">
        <authorList>
            <person name="Chen Y."/>
            <person name="Shah S."/>
            <person name="Dougan E. K."/>
            <person name="Thang M."/>
            <person name="Chan C."/>
        </authorList>
    </citation>
    <scope>NUCLEOTIDE SEQUENCE [LARGE SCALE GENOMIC DNA]</scope>
</reference>
<name>A0ABP0P5L4_9DINO</name>
<evidence type="ECO:0000256" key="1">
    <source>
        <dbReference type="SAM" id="MobiDB-lite"/>
    </source>
</evidence>
<evidence type="ECO:0000313" key="3">
    <source>
        <dbReference type="Proteomes" id="UP001642464"/>
    </source>
</evidence>
<gene>
    <name evidence="2" type="ORF">SCF082_LOCUS35327</name>
</gene>
<dbReference type="EMBL" id="CAXAMM010033425">
    <property type="protein sequence ID" value="CAK9071336.1"/>
    <property type="molecule type" value="Genomic_DNA"/>
</dbReference>
<sequence>MACRDSDSDEWDEDSTDLEGADEELIDEQDPPPVRILLIAFMCMFQGYGCMVGGPAHALKHKLGISHEQAAEFQDATASFQLAKMLMRV</sequence>
<keyword evidence="3" id="KW-1185">Reference proteome</keyword>